<gene>
    <name evidence="1" type="ORF">ACFOGJ_12785</name>
</gene>
<dbReference type="Proteomes" id="UP001595528">
    <property type="component" value="Unassembled WGS sequence"/>
</dbReference>
<evidence type="ECO:0000313" key="1">
    <source>
        <dbReference type="EMBL" id="MFC3228114.1"/>
    </source>
</evidence>
<accession>A0ABV7L111</accession>
<evidence type="ECO:0008006" key="3">
    <source>
        <dbReference type="Google" id="ProtNLM"/>
    </source>
</evidence>
<evidence type="ECO:0000313" key="2">
    <source>
        <dbReference type="Proteomes" id="UP001595528"/>
    </source>
</evidence>
<organism evidence="1 2">
    <name type="scientific">Marinibaculum pumilum</name>
    <dbReference type="NCBI Taxonomy" id="1766165"/>
    <lineage>
        <taxon>Bacteria</taxon>
        <taxon>Pseudomonadati</taxon>
        <taxon>Pseudomonadota</taxon>
        <taxon>Alphaproteobacteria</taxon>
        <taxon>Rhodospirillales</taxon>
        <taxon>Rhodospirillaceae</taxon>
        <taxon>Marinibaculum</taxon>
    </lineage>
</organism>
<dbReference type="RefSeq" id="WP_379900922.1">
    <property type="nucleotide sequence ID" value="NZ_JBHRTR010000028.1"/>
</dbReference>
<protein>
    <recommendedName>
        <fullName evidence="3">EAL domain-containing protein</fullName>
    </recommendedName>
</protein>
<dbReference type="EMBL" id="JBHRTR010000028">
    <property type="protein sequence ID" value="MFC3228114.1"/>
    <property type="molecule type" value="Genomic_DNA"/>
</dbReference>
<reference evidence="2" key="1">
    <citation type="journal article" date="2019" name="Int. J. Syst. Evol. Microbiol.">
        <title>The Global Catalogue of Microorganisms (GCM) 10K type strain sequencing project: providing services to taxonomists for standard genome sequencing and annotation.</title>
        <authorList>
            <consortium name="The Broad Institute Genomics Platform"/>
            <consortium name="The Broad Institute Genome Sequencing Center for Infectious Disease"/>
            <person name="Wu L."/>
            <person name="Ma J."/>
        </authorList>
    </citation>
    <scope>NUCLEOTIDE SEQUENCE [LARGE SCALE GENOMIC DNA]</scope>
    <source>
        <strain evidence="2">KCTC 42964</strain>
    </source>
</reference>
<name>A0ABV7L111_9PROT</name>
<keyword evidence="2" id="KW-1185">Reference proteome</keyword>
<comment type="caution">
    <text evidence="1">The sequence shown here is derived from an EMBL/GenBank/DDBJ whole genome shotgun (WGS) entry which is preliminary data.</text>
</comment>
<proteinExistence type="predicted"/>
<sequence>MNELHETLKSLLETRDLVRLGRLQILSVEKIKDRLGDDWPRFSATVHRVAEAAIKRALGPKDVHLEVGGCGYILVFAELDGERAQLRMMSLMRQILTQLFGEAADDPDFADLVGAHASAIEVSKDVLDRDPELLDFGQAHGGNALPPIPPGAVAEPGADENYDRHFSWAGSGTQQLQPERLEWQFAPLWDVPHRALTTYLCDIVSIADRENQPIDVDWLLSQRDDPRIGHLDAQMLSRTAQELKEIAIAKHKVLIACRVHYYTLDSKTRRQAYLRQFRHLPENHQRFLILELCGLPPGTPPSRAHQLVSELRPHARMVVLRLNMAEASLARLRPHSLNQYKEAGFDAVALDAAPLRRDERQLVKLLDAFAAAAATASLRACVLGLTARSATMAAIVAGCDYIQSDAIMSPVAKPSYMLRYDLPDLFA</sequence>